<dbReference type="AlphaFoldDB" id="A0AAX6I4I7"/>
<proteinExistence type="predicted"/>
<sequence>MVLLVESGVSDSWYLYIAVWNVCDRHRHNDTVVVVVVVLAVVIVVVMWMMMVWWRTGVAVERQRFGTWSPKEYEMEEKV</sequence>
<reference evidence="2" key="1">
    <citation type="journal article" date="2023" name="GigaByte">
        <title>Genome assembly of the bearded iris, Iris pallida Lam.</title>
        <authorList>
            <person name="Bruccoleri R.E."/>
            <person name="Oakeley E.J."/>
            <person name="Faust A.M.E."/>
            <person name="Altorfer M."/>
            <person name="Dessus-Babus S."/>
            <person name="Burckhardt D."/>
            <person name="Oertli M."/>
            <person name="Naumann U."/>
            <person name="Petersen F."/>
            <person name="Wong J."/>
        </authorList>
    </citation>
    <scope>NUCLEOTIDE SEQUENCE</scope>
    <source>
        <strain evidence="2">GSM-AAB239-AS_SAM_17_03QT</strain>
    </source>
</reference>
<dbReference type="Proteomes" id="UP001140949">
    <property type="component" value="Unassembled WGS sequence"/>
</dbReference>
<feature type="transmembrane region" description="Helical" evidence="1">
    <location>
        <begin position="32"/>
        <end position="54"/>
    </location>
</feature>
<accession>A0AAX6I4I7</accession>
<keyword evidence="1" id="KW-0472">Membrane</keyword>
<name>A0AAX6I4I7_IRIPA</name>
<protein>
    <submittedName>
        <fullName evidence="2">Protein argonaute 18-like</fullName>
    </submittedName>
</protein>
<evidence type="ECO:0000256" key="1">
    <source>
        <dbReference type="SAM" id="Phobius"/>
    </source>
</evidence>
<gene>
    <name evidence="2" type="ORF">M6B38_115750</name>
</gene>
<keyword evidence="1" id="KW-0812">Transmembrane</keyword>
<keyword evidence="3" id="KW-1185">Reference proteome</keyword>
<comment type="caution">
    <text evidence="2">The sequence shown here is derived from an EMBL/GenBank/DDBJ whole genome shotgun (WGS) entry which is preliminary data.</text>
</comment>
<reference evidence="2" key="2">
    <citation type="submission" date="2023-04" db="EMBL/GenBank/DDBJ databases">
        <authorList>
            <person name="Bruccoleri R.E."/>
            <person name="Oakeley E.J."/>
            <person name="Faust A.-M."/>
            <person name="Dessus-Babus S."/>
            <person name="Altorfer M."/>
            <person name="Burckhardt D."/>
            <person name="Oertli M."/>
            <person name="Naumann U."/>
            <person name="Petersen F."/>
            <person name="Wong J."/>
        </authorList>
    </citation>
    <scope>NUCLEOTIDE SEQUENCE</scope>
    <source>
        <strain evidence="2">GSM-AAB239-AS_SAM_17_03QT</strain>
        <tissue evidence="2">Leaf</tissue>
    </source>
</reference>
<evidence type="ECO:0000313" key="3">
    <source>
        <dbReference type="Proteomes" id="UP001140949"/>
    </source>
</evidence>
<dbReference type="EMBL" id="JANAVB010004797">
    <property type="protein sequence ID" value="KAJ6847978.1"/>
    <property type="molecule type" value="Genomic_DNA"/>
</dbReference>
<keyword evidence="1" id="KW-1133">Transmembrane helix</keyword>
<evidence type="ECO:0000313" key="2">
    <source>
        <dbReference type="EMBL" id="KAJ6847978.1"/>
    </source>
</evidence>
<organism evidence="2 3">
    <name type="scientific">Iris pallida</name>
    <name type="common">Sweet iris</name>
    <dbReference type="NCBI Taxonomy" id="29817"/>
    <lineage>
        <taxon>Eukaryota</taxon>
        <taxon>Viridiplantae</taxon>
        <taxon>Streptophyta</taxon>
        <taxon>Embryophyta</taxon>
        <taxon>Tracheophyta</taxon>
        <taxon>Spermatophyta</taxon>
        <taxon>Magnoliopsida</taxon>
        <taxon>Liliopsida</taxon>
        <taxon>Asparagales</taxon>
        <taxon>Iridaceae</taxon>
        <taxon>Iridoideae</taxon>
        <taxon>Irideae</taxon>
        <taxon>Iris</taxon>
    </lineage>
</organism>